<feature type="domain" description="Sodium/calcium exchanger membrane region" evidence="6">
    <location>
        <begin position="5"/>
        <end position="142"/>
    </location>
</feature>
<dbReference type="Gene3D" id="1.20.1420.30">
    <property type="entry name" value="NCX, central ion-binding region"/>
    <property type="match status" value="2"/>
</dbReference>
<dbReference type="PANTHER" id="PTHR10846:SF8">
    <property type="entry name" value="INNER MEMBRANE PROTEIN YRBG"/>
    <property type="match status" value="1"/>
</dbReference>
<keyword evidence="2 5" id="KW-0812">Transmembrane</keyword>
<keyword evidence="4 5" id="KW-0472">Membrane</keyword>
<feature type="transmembrane region" description="Helical" evidence="5">
    <location>
        <begin position="127"/>
        <end position="145"/>
    </location>
</feature>
<dbReference type="InterPro" id="IPR004481">
    <property type="entry name" value="K/Na/Ca-exchanger"/>
</dbReference>
<evidence type="ECO:0000313" key="10">
    <source>
        <dbReference type="Proteomes" id="UP000295506"/>
    </source>
</evidence>
<evidence type="ECO:0000313" key="7">
    <source>
        <dbReference type="EMBL" id="AMK10704.1"/>
    </source>
</evidence>
<feature type="transmembrane region" description="Helical" evidence="5">
    <location>
        <begin position="263"/>
        <end position="281"/>
    </location>
</feature>
<keyword evidence="3 5" id="KW-1133">Transmembrane helix</keyword>
<name>A0A126QL76_9BACT</name>
<accession>A0A126QL76</accession>
<feature type="transmembrane region" description="Helical" evidence="5">
    <location>
        <begin position="100"/>
        <end position="121"/>
    </location>
</feature>
<feature type="transmembrane region" description="Helical" evidence="5">
    <location>
        <begin position="68"/>
        <end position="88"/>
    </location>
</feature>
<evidence type="ECO:0000313" key="9">
    <source>
        <dbReference type="Proteomes" id="UP000055611"/>
    </source>
</evidence>
<evidence type="ECO:0000256" key="4">
    <source>
        <dbReference type="ARBA" id="ARBA00023136"/>
    </source>
</evidence>
<reference evidence="8 10" key="2">
    <citation type="submission" date="2019-03" db="EMBL/GenBank/DDBJ databases">
        <title>Genomic Encyclopedia of Type Strains, Phase IV (KMG-IV): sequencing the most valuable type-strain genomes for metagenomic binning, comparative biology and taxonomic classification.</title>
        <authorList>
            <person name="Goeker M."/>
        </authorList>
    </citation>
    <scope>NUCLEOTIDE SEQUENCE [LARGE SCALE GENOMIC DNA]</scope>
    <source>
        <strain evidence="8 10">DSM 101483</strain>
    </source>
</reference>
<reference evidence="7 9" key="1">
    <citation type="journal article" date="2016" name="Front. Microbiol.">
        <title>Genome Sequence of the Piezophilic, Mesophilic Sulfate-Reducing Bacterium Desulfovibrio indicus J2T.</title>
        <authorList>
            <person name="Cao J."/>
            <person name="Maignien L."/>
            <person name="Shao Z."/>
            <person name="Alain K."/>
            <person name="Jebbar M."/>
        </authorList>
    </citation>
    <scope>NUCLEOTIDE SEQUENCE [LARGE SCALE GENOMIC DNA]</scope>
    <source>
        <strain evidence="7 9">J2</strain>
    </source>
</reference>
<gene>
    <name evidence="7" type="ORF">AWY79_06070</name>
    <name evidence="8" type="ORF">EDC59_10185</name>
</gene>
<dbReference type="GO" id="GO:0006874">
    <property type="term" value="P:intracellular calcium ion homeostasis"/>
    <property type="evidence" value="ECO:0007669"/>
    <property type="project" value="TreeGrafter"/>
</dbReference>
<dbReference type="EMBL" id="CP014206">
    <property type="protein sequence ID" value="AMK10704.1"/>
    <property type="molecule type" value="Genomic_DNA"/>
</dbReference>
<organism evidence="8 10">
    <name type="scientific">Pseudodesulfovibrio indicus</name>
    <dbReference type="NCBI Taxonomy" id="1716143"/>
    <lineage>
        <taxon>Bacteria</taxon>
        <taxon>Pseudomonadati</taxon>
        <taxon>Thermodesulfobacteriota</taxon>
        <taxon>Desulfovibrionia</taxon>
        <taxon>Desulfovibrionales</taxon>
        <taxon>Desulfovibrionaceae</taxon>
    </lineage>
</organism>
<feature type="domain" description="Sodium/calcium exchanger membrane region" evidence="6">
    <location>
        <begin position="169"/>
        <end position="298"/>
    </location>
</feature>
<evidence type="ECO:0000256" key="5">
    <source>
        <dbReference type="SAM" id="Phobius"/>
    </source>
</evidence>
<dbReference type="InterPro" id="IPR044880">
    <property type="entry name" value="NCX_ion-bd_dom_sf"/>
</dbReference>
<feature type="transmembrane region" description="Helical" evidence="5">
    <location>
        <begin position="165"/>
        <end position="186"/>
    </location>
</feature>
<dbReference type="PANTHER" id="PTHR10846">
    <property type="entry name" value="SODIUM/POTASSIUM/CALCIUM EXCHANGER"/>
    <property type="match status" value="1"/>
</dbReference>
<dbReference type="AlphaFoldDB" id="A0A126QL76"/>
<dbReference type="GO" id="GO:0005886">
    <property type="term" value="C:plasma membrane"/>
    <property type="evidence" value="ECO:0007669"/>
    <property type="project" value="TreeGrafter"/>
</dbReference>
<evidence type="ECO:0000256" key="1">
    <source>
        <dbReference type="ARBA" id="ARBA00004141"/>
    </source>
</evidence>
<dbReference type="InterPro" id="IPR004837">
    <property type="entry name" value="NaCa_Exmemb"/>
</dbReference>
<dbReference type="EMBL" id="SOBK01000001">
    <property type="protein sequence ID" value="TDT91687.1"/>
    <property type="molecule type" value="Genomic_DNA"/>
</dbReference>
<evidence type="ECO:0000256" key="3">
    <source>
        <dbReference type="ARBA" id="ARBA00022989"/>
    </source>
</evidence>
<dbReference type="GO" id="GO:0008273">
    <property type="term" value="F:calcium, potassium:sodium antiporter activity"/>
    <property type="evidence" value="ECO:0007669"/>
    <property type="project" value="TreeGrafter"/>
</dbReference>
<feature type="transmembrane region" description="Helical" evidence="5">
    <location>
        <begin position="38"/>
        <end position="62"/>
    </location>
</feature>
<dbReference type="KEGG" id="dej:AWY79_06070"/>
<dbReference type="Proteomes" id="UP000055611">
    <property type="component" value="Chromosome"/>
</dbReference>
<keyword evidence="9" id="KW-1185">Reference proteome</keyword>
<dbReference type="Proteomes" id="UP000295506">
    <property type="component" value="Unassembled WGS sequence"/>
</dbReference>
<evidence type="ECO:0000259" key="6">
    <source>
        <dbReference type="Pfam" id="PF01699"/>
    </source>
</evidence>
<evidence type="ECO:0000313" key="8">
    <source>
        <dbReference type="EMBL" id="TDT91687.1"/>
    </source>
</evidence>
<protein>
    <submittedName>
        <fullName evidence="8">Cation:H+ antiporter</fullName>
    </submittedName>
    <submittedName>
        <fullName evidence="7">Conjugal transfer protein TraR</fullName>
    </submittedName>
</protein>
<feature type="transmembrane region" description="Helical" evidence="5">
    <location>
        <begin position="232"/>
        <end position="257"/>
    </location>
</feature>
<feature type="transmembrane region" description="Helical" evidence="5">
    <location>
        <begin position="192"/>
        <end position="211"/>
    </location>
</feature>
<evidence type="ECO:0000256" key="2">
    <source>
        <dbReference type="ARBA" id="ARBA00022692"/>
    </source>
</evidence>
<proteinExistence type="predicted"/>
<dbReference type="GO" id="GO:0005262">
    <property type="term" value="F:calcium channel activity"/>
    <property type="evidence" value="ECO:0007669"/>
    <property type="project" value="TreeGrafter"/>
</dbReference>
<feature type="transmembrane region" description="Helical" evidence="5">
    <location>
        <begin position="12"/>
        <end position="31"/>
    </location>
</feature>
<dbReference type="OrthoDB" id="9794225at2"/>
<comment type="subcellular location">
    <subcellularLocation>
        <location evidence="1">Membrane</location>
        <topology evidence="1">Multi-pass membrane protein</topology>
    </subcellularLocation>
</comment>
<dbReference type="RefSeq" id="WP_066801622.1">
    <property type="nucleotide sequence ID" value="NZ_CP014206.1"/>
</dbReference>
<dbReference type="Pfam" id="PF01699">
    <property type="entry name" value="Na_Ca_ex"/>
    <property type="match status" value="2"/>
</dbReference>
<dbReference type="NCBIfam" id="TIGR00367">
    <property type="entry name" value="calcium/sodium antiporter"/>
    <property type="match status" value="1"/>
</dbReference>
<sequence>MLIDIVTFCVSALLLWFGANWIVTSAALIARKFNVSELVIGLTIVAFGTSAPEFLVTINAAFRGQNDISLSNVVGSNIFNLGFILGLMAMIKPLVSNRTIVYRDGLLLFLTTAGILAVSFTGELGRWFGGALMALLVGYLVVLGIKREPVGGEELEETRGKVASWMDAMLLVAGFLAIAAGGHLMVSAATSIAAALGVSSWVIGVTIVAAGTSLPELVTCLAASVKGKNEMLLGNLIGSDFFNFAGVLGLTCLLKPLPVSPEAKSGLIILVAMVGLVLILLRTGWKVRRWEGALLIAINLARWGHDFMQ</sequence>